<dbReference type="RefSeq" id="WP_017099303.1">
    <property type="nucleotide sequence ID" value="NC_011753.2"/>
</dbReference>
<dbReference type="PIRSF" id="PIRSF010252">
    <property type="entry name" value="ZapC"/>
    <property type="match status" value="1"/>
</dbReference>
<evidence type="ECO:0000256" key="4">
    <source>
        <dbReference type="ARBA" id="ARBA00023306"/>
    </source>
</evidence>
<comment type="subcellular location">
    <subcellularLocation>
        <location evidence="5 6">Cytoplasm</location>
    </subcellularLocation>
</comment>
<comment type="function">
    <text evidence="5 6">Contributes to the efficiency of the cell division process by stabilizing the polymeric form of the cell division protein FtsZ. Acts by promoting interactions between FtsZ protofilaments and suppressing the GTPase activity of FtsZ.</text>
</comment>
<dbReference type="Pfam" id="PF21083">
    <property type="entry name" value="ZapC_N"/>
    <property type="match status" value="1"/>
</dbReference>
<evidence type="ECO:0000256" key="3">
    <source>
        <dbReference type="ARBA" id="ARBA00023210"/>
    </source>
</evidence>
<keyword evidence="4 5" id="KW-0131">Cell cycle</keyword>
<protein>
    <recommendedName>
        <fullName evidence="5 6">Cell division protein ZapC</fullName>
    </recommendedName>
</protein>
<reference evidence="9 12" key="3">
    <citation type="submission" date="2024-06" db="EMBL/GenBank/DDBJ databases">
        <authorList>
            <person name="Steensen K."/>
            <person name="Seneca J."/>
            <person name="Bartlau N."/>
            <person name="Yu A.X."/>
            <person name="Polz M.F."/>
        </authorList>
    </citation>
    <scope>NUCLEOTIDE SEQUENCE [LARGE SCALE GENOMIC DNA]</scope>
    <source>
        <strain evidence="9 12">1F9</strain>
    </source>
</reference>
<evidence type="ECO:0000313" key="9">
    <source>
        <dbReference type="EMBL" id="MEZ8055389.1"/>
    </source>
</evidence>
<dbReference type="PATRIC" id="fig|575788.5.peg.2729"/>
<feature type="domain" description="Cell-division protein ZapC C-terminal" evidence="7">
    <location>
        <begin position="90"/>
        <end position="169"/>
    </location>
</feature>
<dbReference type="GO" id="GO:0005737">
    <property type="term" value="C:cytoplasm"/>
    <property type="evidence" value="ECO:0007669"/>
    <property type="project" value="UniProtKB-SubCell"/>
</dbReference>
<dbReference type="GO" id="GO:0000917">
    <property type="term" value="P:division septum assembly"/>
    <property type="evidence" value="ECO:0007669"/>
    <property type="project" value="UniProtKB-KW"/>
</dbReference>
<evidence type="ECO:0000256" key="1">
    <source>
        <dbReference type="ARBA" id="ARBA00022490"/>
    </source>
</evidence>
<keyword evidence="12" id="KW-1185">Reference proteome</keyword>
<organism evidence="10 11">
    <name type="scientific">Vibrio atlanticus</name>
    <dbReference type="NCBI Taxonomy" id="693153"/>
    <lineage>
        <taxon>Bacteria</taxon>
        <taxon>Pseudomonadati</taxon>
        <taxon>Pseudomonadota</taxon>
        <taxon>Gammaproteobacteria</taxon>
        <taxon>Vibrionales</taxon>
        <taxon>Vibrionaceae</taxon>
        <taxon>Vibrio</taxon>
    </lineage>
</organism>
<feature type="domain" description="Cell-division protein ZapC N-terminal" evidence="8">
    <location>
        <begin position="2"/>
        <end position="89"/>
    </location>
</feature>
<dbReference type="Pfam" id="PF07126">
    <property type="entry name" value="ZapC_C"/>
    <property type="match status" value="1"/>
</dbReference>
<dbReference type="AlphaFoldDB" id="A0A1C3IJN9"/>
<evidence type="ECO:0000256" key="6">
    <source>
        <dbReference type="PIRNR" id="PIRNR010252"/>
    </source>
</evidence>
<evidence type="ECO:0000256" key="5">
    <source>
        <dbReference type="HAMAP-Rule" id="MF_00906"/>
    </source>
</evidence>
<sequence length="184" mass="20965">MMLKPSDTWSWYYDEQQCSLMLNLGEDMIFKTNLVRNKLVDCAFRDNEFTVDDASSYQTFKEQISGLELSEPRQAELALYCVAAKRFHKPVQPKSWFFDSQGAGHESPQEGDIVQMNNEHSLGYFIVLEVGECASLCAFVDLEEFLLTPSKGLSFGDSIKVMHDRMVDANSILHFHHTHIAMVG</sequence>
<dbReference type="EMBL" id="FLQP01000010">
    <property type="protein sequence ID" value="SBS61661.1"/>
    <property type="molecule type" value="Genomic_DNA"/>
</dbReference>
<evidence type="ECO:0000259" key="7">
    <source>
        <dbReference type="Pfam" id="PF07126"/>
    </source>
</evidence>
<dbReference type="InterPro" id="IPR009809">
    <property type="entry name" value="ZapC"/>
</dbReference>
<evidence type="ECO:0000259" key="8">
    <source>
        <dbReference type="Pfam" id="PF21083"/>
    </source>
</evidence>
<gene>
    <name evidence="5 10" type="primary">zapC</name>
    <name evidence="9" type="ORF">ACED57_19895</name>
    <name evidence="10" type="ORF">VAT7223_00773</name>
</gene>
<reference evidence="11" key="2">
    <citation type="submission" date="2016-06" db="EMBL/GenBank/DDBJ databases">
        <authorList>
            <person name="Rodrigo-Torres Lidia"/>
            <person name="Arahal R.David."/>
        </authorList>
    </citation>
    <scope>NUCLEOTIDE SEQUENCE [LARGE SCALE GENOMIC DNA]</scope>
    <source>
        <strain evidence="11">CECT 7223</strain>
    </source>
</reference>
<evidence type="ECO:0000313" key="10">
    <source>
        <dbReference type="EMBL" id="SBS61661.1"/>
    </source>
</evidence>
<evidence type="ECO:0000313" key="12">
    <source>
        <dbReference type="Proteomes" id="UP001569175"/>
    </source>
</evidence>
<reference evidence="10" key="1">
    <citation type="submission" date="2016-06" db="EMBL/GenBank/DDBJ databases">
        <authorList>
            <person name="Kjaerup R.B."/>
            <person name="Dalgaard T.S."/>
            <person name="Juul-Madsen H.R."/>
        </authorList>
    </citation>
    <scope>NUCLEOTIDE SEQUENCE [LARGE SCALE GENOMIC DNA]</scope>
    <source>
        <strain evidence="10">CECT 7223</strain>
    </source>
</reference>
<keyword evidence="2 5" id="KW-0132">Cell division</keyword>
<dbReference type="HAMAP" id="MF_00906">
    <property type="entry name" value="ZapC"/>
    <property type="match status" value="1"/>
</dbReference>
<dbReference type="GO" id="GO:0043093">
    <property type="term" value="P:FtsZ-dependent cytokinesis"/>
    <property type="evidence" value="ECO:0007669"/>
    <property type="project" value="UniProtKB-UniRule"/>
</dbReference>
<evidence type="ECO:0000256" key="2">
    <source>
        <dbReference type="ARBA" id="ARBA00022618"/>
    </source>
</evidence>
<dbReference type="InterPro" id="IPR048372">
    <property type="entry name" value="ZapC_C"/>
</dbReference>
<dbReference type="Proteomes" id="UP001569175">
    <property type="component" value="Unassembled WGS sequence"/>
</dbReference>
<comment type="similarity">
    <text evidence="5 6">Belongs to the ZapC family.</text>
</comment>
<dbReference type="Proteomes" id="UP000092876">
    <property type="component" value="Unassembled WGS sequence"/>
</dbReference>
<keyword evidence="3 5" id="KW-0717">Septation</keyword>
<dbReference type="GeneID" id="94232818"/>
<dbReference type="InterPro" id="IPR048373">
    <property type="entry name" value="ZapC_N"/>
</dbReference>
<dbReference type="EMBL" id="JBGOOL010000073">
    <property type="protein sequence ID" value="MEZ8055389.1"/>
    <property type="molecule type" value="Genomic_DNA"/>
</dbReference>
<comment type="subunit">
    <text evidence="5">Interacts directly with FtsZ.</text>
</comment>
<accession>A0A1C3IJN9</accession>
<evidence type="ECO:0000313" key="11">
    <source>
        <dbReference type="Proteomes" id="UP000092876"/>
    </source>
</evidence>
<proteinExistence type="inferred from homology"/>
<name>A0A1C3IJN9_9VIBR</name>
<keyword evidence="1 5" id="KW-0963">Cytoplasm</keyword>